<dbReference type="Gramene" id="OE9A003596T1">
    <property type="protein sequence ID" value="OE9A003596C1"/>
    <property type="gene ID" value="OE9A003596"/>
</dbReference>
<reference evidence="2 3" key="1">
    <citation type="submission" date="2019-12" db="EMBL/GenBank/DDBJ databases">
        <authorList>
            <person name="Alioto T."/>
            <person name="Alioto T."/>
            <person name="Gomez Garrido J."/>
        </authorList>
    </citation>
    <scope>NUCLEOTIDE SEQUENCE [LARGE SCALE GENOMIC DNA]</scope>
</reference>
<evidence type="ECO:0000313" key="3">
    <source>
        <dbReference type="Proteomes" id="UP000594638"/>
    </source>
</evidence>
<dbReference type="InterPro" id="IPR051824">
    <property type="entry name" value="LRR_Rcpt-Like_S/T_Kinase"/>
</dbReference>
<name>A0A8S0VLL0_OLEEU</name>
<dbReference type="EMBL" id="CACTIH010009400">
    <property type="protein sequence ID" value="CAA3030864.1"/>
    <property type="molecule type" value="Genomic_DNA"/>
</dbReference>
<gene>
    <name evidence="2" type="ORF">OLEA9_A003596</name>
</gene>
<evidence type="ECO:0000256" key="1">
    <source>
        <dbReference type="ARBA" id="ARBA00004479"/>
    </source>
</evidence>
<dbReference type="PANTHER" id="PTHR48006:SF50">
    <property type="entry name" value="OS03G0724300 PROTEIN"/>
    <property type="match status" value="1"/>
</dbReference>
<dbReference type="InterPro" id="IPR011009">
    <property type="entry name" value="Kinase-like_dom_sf"/>
</dbReference>
<dbReference type="PANTHER" id="PTHR48006">
    <property type="entry name" value="LEUCINE-RICH REPEAT-CONTAINING PROTEIN DDB_G0281931-RELATED"/>
    <property type="match status" value="1"/>
</dbReference>
<dbReference type="OrthoDB" id="1742050at2759"/>
<dbReference type="Proteomes" id="UP000594638">
    <property type="component" value="Unassembled WGS sequence"/>
</dbReference>
<comment type="caution">
    <text evidence="2">The sequence shown here is derived from an EMBL/GenBank/DDBJ whole genome shotgun (WGS) entry which is preliminary data.</text>
</comment>
<evidence type="ECO:0000313" key="2">
    <source>
        <dbReference type="EMBL" id="CAA3030864.1"/>
    </source>
</evidence>
<organism evidence="2 3">
    <name type="scientific">Olea europaea subsp. europaea</name>
    <dbReference type="NCBI Taxonomy" id="158383"/>
    <lineage>
        <taxon>Eukaryota</taxon>
        <taxon>Viridiplantae</taxon>
        <taxon>Streptophyta</taxon>
        <taxon>Embryophyta</taxon>
        <taxon>Tracheophyta</taxon>
        <taxon>Spermatophyta</taxon>
        <taxon>Magnoliopsida</taxon>
        <taxon>eudicotyledons</taxon>
        <taxon>Gunneridae</taxon>
        <taxon>Pentapetalae</taxon>
        <taxon>asterids</taxon>
        <taxon>lamiids</taxon>
        <taxon>Lamiales</taxon>
        <taxon>Oleaceae</taxon>
        <taxon>Oleeae</taxon>
        <taxon>Olea</taxon>
    </lineage>
</organism>
<comment type="subcellular location">
    <subcellularLocation>
        <location evidence="1">Membrane</location>
        <topology evidence="1">Single-pass type I membrane protein</topology>
    </subcellularLocation>
</comment>
<accession>A0A8S0VLL0</accession>
<dbReference type="Gene3D" id="3.30.200.20">
    <property type="entry name" value="Phosphorylase Kinase, domain 1"/>
    <property type="match status" value="1"/>
</dbReference>
<dbReference type="AlphaFoldDB" id="A0A8S0VLL0"/>
<dbReference type="Gene3D" id="1.10.510.10">
    <property type="entry name" value="Transferase(Phosphotransferase) domain 1"/>
    <property type="match status" value="1"/>
</dbReference>
<evidence type="ECO:0008006" key="4">
    <source>
        <dbReference type="Google" id="ProtNLM"/>
    </source>
</evidence>
<sequence>MVKAYDDWERLVVVTLKREQFRQICRSVSVTSSISLEFTPSLNSLHFWKLGASFTYQQINRATGNYNVKNLIKRVESGDFFKGTFDDSLAFSMRNRIRGRRLIPVVIKRIDLRLVNPEAYLLELNLFSKISHVRFVPLLGYCLENENEKFLGYNKKGFGQDLPSLEWITRMKIAIGAAKGLAYLHDECTLPLFHGLDKDLVTNIVDPSLVVDVDSLEEVWAMAIVAKDLPRPPA</sequence>
<protein>
    <recommendedName>
        <fullName evidence="4">Protein kinase domain-containing protein</fullName>
    </recommendedName>
</protein>
<proteinExistence type="predicted"/>
<dbReference type="FunFam" id="3.30.200.20:FF:000433">
    <property type="entry name" value="Predicted protein"/>
    <property type="match status" value="1"/>
</dbReference>
<dbReference type="GO" id="GO:0016020">
    <property type="term" value="C:membrane"/>
    <property type="evidence" value="ECO:0007669"/>
    <property type="project" value="UniProtKB-SubCell"/>
</dbReference>
<keyword evidence="3" id="KW-1185">Reference proteome</keyword>
<dbReference type="SUPFAM" id="SSF56112">
    <property type="entry name" value="Protein kinase-like (PK-like)"/>
    <property type="match status" value="1"/>
</dbReference>